<protein>
    <submittedName>
        <fullName evidence="2">MBL fold metallo-hydrolase</fullName>
    </submittedName>
</protein>
<evidence type="ECO:0000313" key="2">
    <source>
        <dbReference type="EMBL" id="AOV07784.1"/>
    </source>
</evidence>
<dbReference type="RefSeq" id="WP_075527926.1">
    <property type="nucleotide sequence ID" value="NZ_CP017560.1"/>
</dbReference>
<evidence type="ECO:0000313" key="3">
    <source>
        <dbReference type="Proteomes" id="UP000185746"/>
    </source>
</evidence>
<gene>
    <name evidence="2" type="ORF">BI350_09730</name>
</gene>
<dbReference type="AlphaFoldDB" id="A0A1D8JGH0"/>
<dbReference type="Pfam" id="PF00753">
    <property type="entry name" value="Lactamase_B"/>
    <property type="match status" value="1"/>
</dbReference>
<feature type="domain" description="Metallo-beta-lactamase" evidence="1">
    <location>
        <begin position="15"/>
        <end position="227"/>
    </location>
</feature>
<name>A0A1D8JGH0_9BACL</name>
<dbReference type="SUPFAM" id="SSF56281">
    <property type="entry name" value="Metallo-hydrolase/oxidoreductase"/>
    <property type="match status" value="1"/>
</dbReference>
<dbReference type="Proteomes" id="UP000185746">
    <property type="component" value="Chromosome"/>
</dbReference>
<dbReference type="InterPro" id="IPR036866">
    <property type="entry name" value="RibonucZ/Hydroxyglut_hydro"/>
</dbReference>
<dbReference type="EMBL" id="CP017560">
    <property type="protein sequence ID" value="AOV07784.1"/>
    <property type="molecule type" value="Genomic_DNA"/>
</dbReference>
<dbReference type="Gene3D" id="3.60.15.10">
    <property type="entry name" value="Ribonuclease Z/Hydroxyacylglutathione hydrolase-like"/>
    <property type="match status" value="1"/>
</dbReference>
<sequence length="314" mass="35809">MIHKIEIPTPFAVGDVNAFLVKGDALSLFDAGPKTPEAYEALKYGLKEAGYTFNDVEQVFLTHHHPDHAGWIDAFDNAEILGHPYNNVWLKRDEAFFNYHDQFYLERLLEEGVPEQYLSWVPKMKRPIAMMGERLLDKKINEGDAVPGHPGWTILETLGHAQSHLVFWNDKTHEMIGGDLLLGKVSSNPLIEPPLNPADERPRSLLQYNASLKRLLTLPIETIYAGHGEEVHGIHSLIEKRLMQQRERAMKVRAMLADGPRTIFELTQELFPTVYEKELGLTLSETIGQIDYLLDEGFILETRDAHGVFIYEQN</sequence>
<organism evidence="2 3">
    <name type="scientific">Sporosarcina ureilytica</name>
    <dbReference type="NCBI Taxonomy" id="298596"/>
    <lineage>
        <taxon>Bacteria</taxon>
        <taxon>Bacillati</taxon>
        <taxon>Bacillota</taxon>
        <taxon>Bacilli</taxon>
        <taxon>Bacillales</taxon>
        <taxon>Caryophanaceae</taxon>
        <taxon>Sporosarcina</taxon>
    </lineage>
</organism>
<dbReference type="GO" id="GO:0016787">
    <property type="term" value="F:hydrolase activity"/>
    <property type="evidence" value="ECO:0007669"/>
    <property type="project" value="UniProtKB-KW"/>
</dbReference>
<evidence type="ECO:0000259" key="1">
    <source>
        <dbReference type="SMART" id="SM00849"/>
    </source>
</evidence>
<dbReference type="PANTHER" id="PTHR23131:SF4">
    <property type="entry name" value="METALLO-BETA-LACTAMASE SUPERFAMILY POTEIN"/>
    <property type="match status" value="1"/>
</dbReference>
<accession>A0A1D8JGH0</accession>
<reference evidence="2 3" key="1">
    <citation type="submission" date="2016-09" db="EMBL/GenBank/DDBJ databases">
        <title>Complete genome sequence of the Lysinibacillus sphaericus LMG 22257, a specie of Bacillus with ureolytic activity that can effectively biodeposit calcium carbonate.</title>
        <authorList>
            <person name="Yan W."/>
        </authorList>
    </citation>
    <scope>NUCLEOTIDE SEQUENCE [LARGE SCALE GENOMIC DNA]</scope>
    <source>
        <strain evidence="2 3">LMG 22257</strain>
    </source>
</reference>
<dbReference type="SMART" id="SM00849">
    <property type="entry name" value="Lactamase_B"/>
    <property type="match status" value="1"/>
</dbReference>
<dbReference type="KEGG" id="surl:BI350_09730"/>
<keyword evidence="3" id="KW-1185">Reference proteome</keyword>
<dbReference type="InterPro" id="IPR001279">
    <property type="entry name" value="Metallo-B-lactamas"/>
</dbReference>
<dbReference type="InterPro" id="IPR050662">
    <property type="entry name" value="Sec-metab_biosynth-thioest"/>
</dbReference>
<dbReference type="PANTHER" id="PTHR23131">
    <property type="entry name" value="ENDORIBONUCLEASE LACTB2"/>
    <property type="match status" value="1"/>
</dbReference>
<keyword evidence="2" id="KW-0378">Hydrolase</keyword>
<proteinExistence type="predicted"/>